<keyword evidence="1" id="KW-0175">Coiled coil</keyword>
<feature type="region of interest" description="Disordered" evidence="2">
    <location>
        <begin position="80"/>
        <end position="122"/>
    </location>
</feature>
<dbReference type="GO" id="GO:0015031">
    <property type="term" value="P:protein transport"/>
    <property type="evidence" value="ECO:0007669"/>
    <property type="project" value="InterPro"/>
</dbReference>
<dbReference type="VEuPathDB" id="CryptoDB:Cvel_31620"/>
<feature type="coiled-coil region" evidence="1">
    <location>
        <begin position="905"/>
        <end position="932"/>
    </location>
</feature>
<feature type="region of interest" description="Disordered" evidence="2">
    <location>
        <begin position="809"/>
        <end position="833"/>
    </location>
</feature>
<proteinExistence type="predicted"/>
<feature type="region of interest" description="Disordered" evidence="2">
    <location>
        <begin position="206"/>
        <end position="257"/>
    </location>
</feature>
<dbReference type="AlphaFoldDB" id="A0A0G4HU12"/>
<feature type="region of interest" description="Disordered" evidence="2">
    <location>
        <begin position="659"/>
        <end position="685"/>
    </location>
</feature>
<protein>
    <submittedName>
        <fullName evidence="3">Uncharacterized protein</fullName>
    </submittedName>
</protein>
<dbReference type="Gene3D" id="1.10.3120.10">
    <property type="entry name" value="Trigger factor, C-terminal domain"/>
    <property type="match status" value="1"/>
</dbReference>
<name>A0A0G4HU12_9ALVE</name>
<sequence length="938" mass="104609">MWHSYLLFTSWLVLLYDVVCFQFYLKTASRLQEVHRRPPHSPHSRLYAGLGKSKRQKSRQTTDPLEELRQAQAEALADAEDGMQLSSPPPESGDGTAAESSATKAEETAGQTTAVSNKPKETILLPPVPAAWRRRLRGLDPAAVLGDTPKAHWVRSDGTPTVAGWDGSRVLKQADREGPEEEGIPEEKFSPPEKLYYPLYDTVIKQSSHGGGKEKEKPQSASPASPAVGTGGDAQIWGGKSDTTPKGRLPGQRPVAWEEPLRRVAGAGTHSCQVSVQRNSNNTLTVQARFSSDFTQSHWDKWLVDEVVRVNAMRGTEMESELPEEMRGRPMKPAELYSCMNVTVGRVLAAGALLSSTLDQTLKRVASKSKTAIVGMPRFVGDGDAQMLSFRAGDPWQISVEYDVSPLVTFKEDLVGDNLKLQIPKVIRTDTEAFLASMLDNQRRGVRDFSGVAEKGRTAQKGDQVTLNIQAFALVGDGEGEKGEALSEEEEDVPVVLDEWAFPGMVDELVGKRVGHSGGFVSVIPSEAPDIDLEGIDLNDEEAVKAAAAKMSPNPDSLTKVYLTYRLTGINVEQNGETEDELALRATDGRMNAKQLRKRLEDEADFFAEDERREMRRQAIIEKLLNVTDVSLEGHPQEAIADRLWNDYVTMLRIEKLKRDGKETETEEEEDEGAARGLRKTKETRMREQSAENVFGISEEELGDRWRRFYVNRLKDTIRNVKKQLAVRAFLADHPEIEVPKAEDTIRKAQEEIKDEVFQKSLAAFDPTNEKQMAQLQIDHEELAVVDFLESRVQWEEVEGLLPPSLAAASSLKGSGGKGETESAGVPHPHDHLDAEAGEKLRQQVREDLRRAQQFKSHLQREVDVRNLPNKTLRQTTMKEIEDAQQKNDVLLDPDFEGMGDDQFADELVKELEREQSRQAEAEEEAWRLLAELNKSAS</sequence>
<accession>A0A0G4HU12</accession>
<dbReference type="EMBL" id="CDMZ01003867">
    <property type="protein sequence ID" value="CEM47868.1"/>
    <property type="molecule type" value="Genomic_DNA"/>
</dbReference>
<evidence type="ECO:0000256" key="1">
    <source>
        <dbReference type="SAM" id="Coils"/>
    </source>
</evidence>
<gene>
    <name evidence="3" type="ORF">Cvel_31620</name>
</gene>
<feature type="region of interest" description="Disordered" evidence="2">
    <location>
        <begin position="32"/>
        <end position="64"/>
    </location>
</feature>
<dbReference type="Gene3D" id="3.10.50.40">
    <property type="match status" value="1"/>
</dbReference>
<dbReference type="InterPro" id="IPR046357">
    <property type="entry name" value="PPIase_dom_sf"/>
</dbReference>
<evidence type="ECO:0000313" key="3">
    <source>
        <dbReference type="EMBL" id="CEM47868.1"/>
    </source>
</evidence>
<reference evidence="3" key="1">
    <citation type="submission" date="2014-11" db="EMBL/GenBank/DDBJ databases">
        <authorList>
            <person name="Otto D Thomas"/>
            <person name="Naeem Raeece"/>
        </authorList>
    </citation>
    <scope>NUCLEOTIDE SEQUENCE</scope>
</reference>
<evidence type="ECO:0000256" key="2">
    <source>
        <dbReference type="SAM" id="MobiDB-lite"/>
    </source>
</evidence>
<dbReference type="GO" id="GO:0003755">
    <property type="term" value="F:peptidyl-prolyl cis-trans isomerase activity"/>
    <property type="evidence" value="ECO:0007669"/>
    <property type="project" value="InterPro"/>
</dbReference>
<dbReference type="InterPro" id="IPR037041">
    <property type="entry name" value="Trigger_fac_C_sf"/>
</dbReference>
<organism evidence="3">
    <name type="scientific">Chromera velia CCMP2878</name>
    <dbReference type="NCBI Taxonomy" id="1169474"/>
    <lineage>
        <taxon>Eukaryota</taxon>
        <taxon>Sar</taxon>
        <taxon>Alveolata</taxon>
        <taxon>Colpodellida</taxon>
        <taxon>Chromeraceae</taxon>
        <taxon>Chromera</taxon>
    </lineage>
</organism>
<dbReference type="GO" id="GO:0006457">
    <property type="term" value="P:protein folding"/>
    <property type="evidence" value="ECO:0007669"/>
    <property type="project" value="InterPro"/>
</dbReference>